<organism evidence="1 2">
    <name type="scientific">Rhamnusium bicolor</name>
    <dbReference type="NCBI Taxonomy" id="1586634"/>
    <lineage>
        <taxon>Eukaryota</taxon>
        <taxon>Metazoa</taxon>
        <taxon>Ecdysozoa</taxon>
        <taxon>Arthropoda</taxon>
        <taxon>Hexapoda</taxon>
        <taxon>Insecta</taxon>
        <taxon>Pterygota</taxon>
        <taxon>Neoptera</taxon>
        <taxon>Endopterygota</taxon>
        <taxon>Coleoptera</taxon>
        <taxon>Polyphaga</taxon>
        <taxon>Cucujiformia</taxon>
        <taxon>Chrysomeloidea</taxon>
        <taxon>Cerambycidae</taxon>
        <taxon>Lepturinae</taxon>
        <taxon>Rhagiini</taxon>
        <taxon>Rhamnusium</taxon>
    </lineage>
</organism>
<dbReference type="Proteomes" id="UP001162156">
    <property type="component" value="Unassembled WGS sequence"/>
</dbReference>
<dbReference type="AlphaFoldDB" id="A0AAV8WUS4"/>
<reference evidence="1" key="1">
    <citation type="journal article" date="2023" name="Insect Mol. Biol.">
        <title>Genome sequencing provides insights into the evolution of gene families encoding plant cell wall-degrading enzymes in longhorned beetles.</title>
        <authorList>
            <person name="Shin N.R."/>
            <person name="Okamura Y."/>
            <person name="Kirsch R."/>
            <person name="Pauchet Y."/>
        </authorList>
    </citation>
    <scope>NUCLEOTIDE SEQUENCE</scope>
    <source>
        <strain evidence="1">RBIC_L_NR</strain>
    </source>
</reference>
<keyword evidence="2" id="KW-1185">Reference proteome</keyword>
<name>A0AAV8WUS4_9CUCU</name>
<dbReference type="PANTHER" id="PTHR33480">
    <property type="entry name" value="SET DOMAIN-CONTAINING PROTEIN-RELATED"/>
    <property type="match status" value="1"/>
</dbReference>
<dbReference type="EMBL" id="JANEYF010004770">
    <property type="protein sequence ID" value="KAJ8930123.1"/>
    <property type="molecule type" value="Genomic_DNA"/>
</dbReference>
<dbReference type="PANTHER" id="PTHR33480:SF1">
    <property type="entry name" value="TYR RECOMBINASE DOMAIN-CONTAINING PROTEIN"/>
    <property type="match status" value="1"/>
</dbReference>
<proteinExistence type="predicted"/>
<accession>A0AAV8WUS4</accession>
<gene>
    <name evidence="1" type="ORF">NQ314_017113</name>
</gene>
<sequence length="220" mass="25691">MWRKCTERKLQGCRRSLALGRRLRSSLHENACDLLRDKVFPILREDDTIRDIRYDELLIRYANDLCTKFASRPHCYSLIRSKIRMVAQFLSRIKKIEPTIDNLSDVFHPRHYDKIVQIINMMGKYNKETGQLEAPSTAFDLGTQLKILCETHKFECIKKSDEQRLKEVDNTALLMKQGLSTSVNVYVKEAQINKRRKKQIVLPSRQDISKLMVYLVGAAC</sequence>
<comment type="caution">
    <text evidence="1">The sequence shown here is derived from an EMBL/GenBank/DDBJ whole genome shotgun (WGS) entry which is preliminary data.</text>
</comment>
<evidence type="ECO:0000313" key="2">
    <source>
        <dbReference type="Proteomes" id="UP001162156"/>
    </source>
</evidence>
<protein>
    <submittedName>
        <fullName evidence="1">Uncharacterized protein</fullName>
    </submittedName>
</protein>
<evidence type="ECO:0000313" key="1">
    <source>
        <dbReference type="EMBL" id="KAJ8930123.1"/>
    </source>
</evidence>